<keyword evidence="2" id="KW-1185">Reference proteome</keyword>
<gene>
    <name evidence="1" type="ORF">PT974_02307</name>
</gene>
<dbReference type="EMBL" id="JAVFKD010000002">
    <property type="protein sequence ID" value="KAK5996959.1"/>
    <property type="molecule type" value="Genomic_DNA"/>
</dbReference>
<accession>A0ABR0SXT3</accession>
<evidence type="ECO:0000313" key="2">
    <source>
        <dbReference type="Proteomes" id="UP001338125"/>
    </source>
</evidence>
<evidence type="ECO:0000313" key="1">
    <source>
        <dbReference type="EMBL" id="KAK5996959.1"/>
    </source>
</evidence>
<sequence>MSESTPANTITIAAPPTSKRFRIGRTPITGDYDIATESGSPLYWVDKSSLTPGKPDITIHAGPDSSYPVLAISHFPHFSGDFKIGLSDPARPQTLQWEDLTKESFTHGEYRFAMNFSNGRNTFVWKRTHSVGVDGSSPLPLSTRNFKLVGGSSNNVLAVFTNSMSLTKCGTLQINVDYGPEFGAMVLITCISIYEKARRRKHRGRQVLELGVVWRDEWYWTPGRDCVFDARRVDLYRTLFIIKPYNKKEGAFTGYALSAR</sequence>
<organism evidence="1 2">
    <name type="scientific">Cladobotryum mycophilum</name>
    <dbReference type="NCBI Taxonomy" id="491253"/>
    <lineage>
        <taxon>Eukaryota</taxon>
        <taxon>Fungi</taxon>
        <taxon>Dikarya</taxon>
        <taxon>Ascomycota</taxon>
        <taxon>Pezizomycotina</taxon>
        <taxon>Sordariomycetes</taxon>
        <taxon>Hypocreomycetidae</taxon>
        <taxon>Hypocreales</taxon>
        <taxon>Hypocreaceae</taxon>
        <taxon>Cladobotryum</taxon>
    </lineage>
</organism>
<protein>
    <submittedName>
        <fullName evidence="1">Uncharacterized protein</fullName>
    </submittedName>
</protein>
<name>A0ABR0SXT3_9HYPO</name>
<dbReference type="Proteomes" id="UP001338125">
    <property type="component" value="Unassembled WGS sequence"/>
</dbReference>
<comment type="caution">
    <text evidence="1">The sequence shown here is derived from an EMBL/GenBank/DDBJ whole genome shotgun (WGS) entry which is preliminary data.</text>
</comment>
<proteinExistence type="predicted"/>
<reference evidence="1 2" key="1">
    <citation type="submission" date="2024-01" db="EMBL/GenBank/DDBJ databases">
        <title>Complete genome of Cladobotryum mycophilum ATHUM6906.</title>
        <authorList>
            <person name="Christinaki A.C."/>
            <person name="Myridakis A.I."/>
            <person name="Kouvelis V.N."/>
        </authorList>
    </citation>
    <scope>NUCLEOTIDE SEQUENCE [LARGE SCALE GENOMIC DNA]</scope>
    <source>
        <strain evidence="1 2">ATHUM6906</strain>
    </source>
</reference>